<accession>A0A7M4DKP8</accession>
<organism evidence="1 2">
    <name type="scientific">Occultella aeris</name>
    <dbReference type="NCBI Taxonomy" id="2761496"/>
    <lineage>
        <taxon>Bacteria</taxon>
        <taxon>Bacillati</taxon>
        <taxon>Actinomycetota</taxon>
        <taxon>Actinomycetes</taxon>
        <taxon>Micrococcales</taxon>
        <taxon>Ruaniaceae</taxon>
        <taxon>Occultella</taxon>
    </lineage>
</organism>
<reference evidence="1 2" key="1">
    <citation type="submission" date="2019-11" db="EMBL/GenBank/DDBJ databases">
        <authorList>
            <person name="Criscuolo A."/>
        </authorList>
    </citation>
    <scope>NUCLEOTIDE SEQUENCE [LARGE SCALE GENOMIC DNA]</scope>
    <source>
        <strain evidence="1">CIP111667</strain>
    </source>
</reference>
<dbReference type="Proteomes" id="UP000419743">
    <property type="component" value="Unassembled WGS sequence"/>
</dbReference>
<keyword evidence="2" id="KW-1185">Reference proteome</keyword>
<dbReference type="EMBL" id="CACRYJ010000036">
    <property type="protein sequence ID" value="VZO37739.1"/>
    <property type="molecule type" value="Genomic_DNA"/>
</dbReference>
<proteinExistence type="predicted"/>
<name>A0A7M4DKP8_9MICO</name>
<evidence type="ECO:0000313" key="1">
    <source>
        <dbReference type="EMBL" id="VZO37739.1"/>
    </source>
</evidence>
<sequence length="48" mass="5480">MNYRSERVIIGVDPHKLSATIEVVDQHEQRLGSVRFTTDRAGHTAMRT</sequence>
<dbReference type="AlphaFoldDB" id="A0A7M4DKP8"/>
<comment type="caution">
    <text evidence="1">The sequence shown here is derived from an EMBL/GenBank/DDBJ whole genome shotgun (WGS) entry which is preliminary data.</text>
</comment>
<evidence type="ECO:0000313" key="2">
    <source>
        <dbReference type="Proteomes" id="UP000419743"/>
    </source>
</evidence>
<gene>
    <name evidence="1" type="ORF">HALOF300_02712</name>
</gene>
<evidence type="ECO:0008006" key="3">
    <source>
        <dbReference type="Google" id="ProtNLM"/>
    </source>
</evidence>
<protein>
    <recommendedName>
        <fullName evidence="3">IS110 family transposase</fullName>
    </recommendedName>
</protein>